<dbReference type="InterPro" id="IPR001345">
    <property type="entry name" value="PG/BPGM_mutase_AS"/>
</dbReference>
<dbReference type="InterPro" id="IPR051695">
    <property type="entry name" value="Phosphoglycerate_Mutase"/>
</dbReference>
<organism evidence="2 3">
    <name type="scientific">Marasmius crinis-equi</name>
    <dbReference type="NCBI Taxonomy" id="585013"/>
    <lineage>
        <taxon>Eukaryota</taxon>
        <taxon>Fungi</taxon>
        <taxon>Dikarya</taxon>
        <taxon>Basidiomycota</taxon>
        <taxon>Agaricomycotina</taxon>
        <taxon>Agaricomycetes</taxon>
        <taxon>Agaricomycetidae</taxon>
        <taxon>Agaricales</taxon>
        <taxon>Marasmiineae</taxon>
        <taxon>Marasmiaceae</taxon>
        <taxon>Marasmius</taxon>
    </lineage>
</organism>
<proteinExistence type="predicted"/>
<comment type="caution">
    <text evidence="2">The sequence shown here is derived from an EMBL/GenBank/DDBJ whole genome shotgun (WGS) entry which is preliminary data.</text>
</comment>
<dbReference type="EMBL" id="JBAHYK010002099">
    <property type="protein sequence ID" value="KAL0565849.1"/>
    <property type="molecule type" value="Genomic_DNA"/>
</dbReference>
<dbReference type="PROSITE" id="PS00175">
    <property type="entry name" value="PG_MUTASE"/>
    <property type="match status" value="1"/>
</dbReference>
<dbReference type="SMART" id="SM00855">
    <property type="entry name" value="PGAM"/>
    <property type="match status" value="1"/>
</dbReference>
<evidence type="ECO:0008006" key="4">
    <source>
        <dbReference type="Google" id="ProtNLM"/>
    </source>
</evidence>
<gene>
    <name evidence="2" type="ORF">V5O48_016169</name>
</gene>
<sequence length="247" mass="27400">MPSARLYIIRHGETNENRLGIIQGHMDTELNEQGIAQSGIAAQTMENVPLTEVWSSDLQRAVKTAQIITEKHPGLAFVSTRKLRERCLGSLEGKHHAQKSKMLSKFPRGIDPSAEAVEVMQERTMNWWDTDVLGLTKRPVPSLDLPNHLNEKEKEKQHHVLVVSHGGFIGSVVRRLIGTGRVSGARPQDWKCFNTSITTIDVDESGRGTLVKYADIGHMLKAVREGRVVENNVDVPLEGMKAVSGES</sequence>
<keyword evidence="1" id="KW-0378">Hydrolase</keyword>
<evidence type="ECO:0000313" key="3">
    <source>
        <dbReference type="Proteomes" id="UP001465976"/>
    </source>
</evidence>
<dbReference type="PANTHER" id="PTHR46517:SF1">
    <property type="entry name" value="FRUCTOSE-2,6-BISPHOSPHATASE TIGAR"/>
    <property type="match status" value="1"/>
</dbReference>
<name>A0ABR3ESF1_9AGAR</name>
<reference evidence="2 3" key="1">
    <citation type="submission" date="2024-02" db="EMBL/GenBank/DDBJ databases">
        <title>A draft genome for the cacao thread blight pathogen Marasmius crinis-equi.</title>
        <authorList>
            <person name="Cohen S.P."/>
            <person name="Baruah I.K."/>
            <person name="Amoako-Attah I."/>
            <person name="Bukari Y."/>
            <person name="Meinhardt L.W."/>
            <person name="Bailey B.A."/>
        </authorList>
    </citation>
    <scope>NUCLEOTIDE SEQUENCE [LARGE SCALE GENOMIC DNA]</scope>
    <source>
        <strain evidence="2 3">GH-76</strain>
    </source>
</reference>
<dbReference type="CDD" id="cd07067">
    <property type="entry name" value="HP_PGM_like"/>
    <property type="match status" value="1"/>
</dbReference>
<dbReference type="InterPro" id="IPR029033">
    <property type="entry name" value="His_PPase_superfam"/>
</dbReference>
<dbReference type="Proteomes" id="UP001465976">
    <property type="component" value="Unassembled WGS sequence"/>
</dbReference>
<evidence type="ECO:0000256" key="1">
    <source>
        <dbReference type="ARBA" id="ARBA00022801"/>
    </source>
</evidence>
<dbReference type="PANTHER" id="PTHR46517">
    <property type="entry name" value="FRUCTOSE-2,6-BISPHOSPHATASE TIGAR"/>
    <property type="match status" value="1"/>
</dbReference>
<dbReference type="InterPro" id="IPR013078">
    <property type="entry name" value="His_Pase_superF_clade-1"/>
</dbReference>
<accession>A0ABR3ESF1</accession>
<keyword evidence="3" id="KW-1185">Reference proteome</keyword>
<dbReference type="SUPFAM" id="SSF53254">
    <property type="entry name" value="Phosphoglycerate mutase-like"/>
    <property type="match status" value="1"/>
</dbReference>
<dbReference type="Gene3D" id="3.40.50.1240">
    <property type="entry name" value="Phosphoglycerate mutase-like"/>
    <property type="match status" value="1"/>
</dbReference>
<evidence type="ECO:0000313" key="2">
    <source>
        <dbReference type="EMBL" id="KAL0565849.1"/>
    </source>
</evidence>
<dbReference type="Pfam" id="PF00300">
    <property type="entry name" value="His_Phos_1"/>
    <property type="match status" value="1"/>
</dbReference>
<protein>
    <recommendedName>
        <fullName evidence="4">Phosphoglycerate mutase-like protein</fullName>
    </recommendedName>
</protein>